<dbReference type="InterPro" id="IPR004911">
    <property type="entry name" value="Interferon-induced_GILT"/>
</dbReference>
<proteinExistence type="inferred from homology"/>
<comment type="subcellular location">
    <subcellularLocation>
        <location evidence="1">Secreted</location>
    </subcellularLocation>
</comment>
<dbReference type="InterPro" id="IPR036249">
    <property type="entry name" value="Thioredoxin-like_sf"/>
</dbReference>
<keyword evidence="3" id="KW-0964">Secreted</keyword>
<dbReference type="OrthoDB" id="958254at2759"/>
<gene>
    <name evidence="7" type="ORF">PHYEVI_LOCUS6068</name>
</gene>
<keyword evidence="5" id="KW-0325">Glycoprotein</keyword>
<dbReference type="PANTHER" id="PTHR13234:SF8">
    <property type="entry name" value="GAMMA-INTERFERON-INDUCIBLE LYSOSOMAL THIOL REDUCTASE"/>
    <property type="match status" value="1"/>
</dbReference>
<dbReference type="PANTHER" id="PTHR13234">
    <property type="entry name" value="GAMMA-INTERFERON INDUCIBLE LYSOSOMAL THIOL REDUCTASE GILT"/>
    <property type="match status" value="1"/>
</dbReference>
<evidence type="ECO:0000256" key="6">
    <source>
        <dbReference type="SAM" id="SignalP"/>
    </source>
</evidence>
<dbReference type="EMBL" id="OU900096">
    <property type="protein sequence ID" value="CAG9859699.1"/>
    <property type="molecule type" value="Genomic_DNA"/>
</dbReference>
<dbReference type="GO" id="GO:0005576">
    <property type="term" value="C:extracellular region"/>
    <property type="evidence" value="ECO:0007669"/>
    <property type="project" value="UniProtKB-SubCell"/>
</dbReference>
<sequence>MFKLLLLAISFCCLAEGLNVKVSVYYESLCPDSVNFITNQFWPTYKNIGSPDILVDLIPYGKASETNRSGQWVFTCQHGPDECYGNAYHACAISLFSKEESAEFVYCSMSSDYPSSDETLRECASNLGLRWASLKTCYESGQYIKLLIDNGERTRSVKPAITFIPTIVLNDKYSDRNQNAAFTGFQDLICSVLNQQPEVCKEALEVVYIS</sequence>
<evidence type="ECO:0000256" key="2">
    <source>
        <dbReference type="ARBA" id="ARBA00005679"/>
    </source>
</evidence>
<organism evidence="7 8">
    <name type="scientific">Phyllotreta striolata</name>
    <name type="common">Striped flea beetle</name>
    <name type="synonym">Crioceris striolata</name>
    <dbReference type="NCBI Taxonomy" id="444603"/>
    <lineage>
        <taxon>Eukaryota</taxon>
        <taxon>Metazoa</taxon>
        <taxon>Ecdysozoa</taxon>
        <taxon>Arthropoda</taxon>
        <taxon>Hexapoda</taxon>
        <taxon>Insecta</taxon>
        <taxon>Pterygota</taxon>
        <taxon>Neoptera</taxon>
        <taxon>Endopterygota</taxon>
        <taxon>Coleoptera</taxon>
        <taxon>Polyphaga</taxon>
        <taxon>Cucujiformia</taxon>
        <taxon>Chrysomeloidea</taxon>
        <taxon>Chrysomelidae</taxon>
        <taxon>Galerucinae</taxon>
        <taxon>Alticini</taxon>
        <taxon>Phyllotreta</taxon>
    </lineage>
</organism>
<comment type="similarity">
    <text evidence="2">Belongs to the GILT family.</text>
</comment>
<keyword evidence="4 6" id="KW-0732">Signal</keyword>
<evidence type="ECO:0000256" key="5">
    <source>
        <dbReference type="ARBA" id="ARBA00023180"/>
    </source>
</evidence>
<feature type="chain" id="PRO_5040130929" description="Gamma-interferon-inducible lysosomal thiol reductase" evidence="6">
    <location>
        <begin position="18"/>
        <end position="210"/>
    </location>
</feature>
<feature type="signal peptide" evidence="6">
    <location>
        <begin position="1"/>
        <end position="17"/>
    </location>
</feature>
<evidence type="ECO:0008006" key="9">
    <source>
        <dbReference type="Google" id="ProtNLM"/>
    </source>
</evidence>
<evidence type="ECO:0000256" key="3">
    <source>
        <dbReference type="ARBA" id="ARBA00022525"/>
    </source>
</evidence>
<evidence type="ECO:0000313" key="7">
    <source>
        <dbReference type="EMBL" id="CAG9859699.1"/>
    </source>
</evidence>
<keyword evidence="8" id="KW-1185">Reference proteome</keyword>
<evidence type="ECO:0000256" key="1">
    <source>
        <dbReference type="ARBA" id="ARBA00004613"/>
    </source>
</evidence>
<protein>
    <recommendedName>
        <fullName evidence="9">Gamma-interferon-inducible lysosomal thiol reductase</fullName>
    </recommendedName>
</protein>
<evidence type="ECO:0000313" key="8">
    <source>
        <dbReference type="Proteomes" id="UP001153712"/>
    </source>
</evidence>
<dbReference type="Proteomes" id="UP001153712">
    <property type="component" value="Chromosome 3"/>
</dbReference>
<accession>A0A9N9XRZ8</accession>
<reference evidence="7" key="1">
    <citation type="submission" date="2022-01" db="EMBL/GenBank/DDBJ databases">
        <authorList>
            <person name="King R."/>
        </authorList>
    </citation>
    <scope>NUCLEOTIDE SEQUENCE</scope>
</reference>
<name>A0A9N9XRZ8_PHYSR</name>
<evidence type="ECO:0000256" key="4">
    <source>
        <dbReference type="ARBA" id="ARBA00022729"/>
    </source>
</evidence>
<dbReference type="GO" id="GO:0016671">
    <property type="term" value="F:oxidoreductase activity, acting on a sulfur group of donors, disulfide as acceptor"/>
    <property type="evidence" value="ECO:0007669"/>
    <property type="project" value="InterPro"/>
</dbReference>
<dbReference type="Gene3D" id="3.40.30.10">
    <property type="entry name" value="Glutaredoxin"/>
    <property type="match status" value="1"/>
</dbReference>
<dbReference type="SUPFAM" id="SSF52833">
    <property type="entry name" value="Thioredoxin-like"/>
    <property type="match status" value="1"/>
</dbReference>
<dbReference type="Pfam" id="PF03227">
    <property type="entry name" value="GILT"/>
    <property type="match status" value="1"/>
</dbReference>
<dbReference type="AlphaFoldDB" id="A0A9N9XRZ8"/>